<gene>
    <name evidence="1" type="ORF">LCGC14_2510210</name>
</gene>
<evidence type="ECO:0000313" key="1">
    <source>
        <dbReference type="EMBL" id="KKL14978.1"/>
    </source>
</evidence>
<dbReference type="EMBL" id="LAZR01040243">
    <property type="protein sequence ID" value="KKL14978.1"/>
    <property type="molecule type" value="Genomic_DNA"/>
</dbReference>
<dbReference type="AlphaFoldDB" id="A0A0F9DST8"/>
<accession>A0A0F9DST8</accession>
<protein>
    <submittedName>
        <fullName evidence="1">Uncharacterized protein</fullName>
    </submittedName>
</protein>
<proteinExistence type="predicted"/>
<reference evidence="1" key="1">
    <citation type="journal article" date="2015" name="Nature">
        <title>Complex archaea that bridge the gap between prokaryotes and eukaryotes.</title>
        <authorList>
            <person name="Spang A."/>
            <person name="Saw J.H."/>
            <person name="Jorgensen S.L."/>
            <person name="Zaremba-Niedzwiedzka K."/>
            <person name="Martijn J."/>
            <person name="Lind A.E."/>
            <person name="van Eijk R."/>
            <person name="Schleper C."/>
            <person name="Guy L."/>
            <person name="Ettema T.J."/>
        </authorList>
    </citation>
    <scope>NUCLEOTIDE SEQUENCE</scope>
</reference>
<comment type="caution">
    <text evidence="1">The sequence shown here is derived from an EMBL/GenBank/DDBJ whole genome shotgun (WGS) entry which is preliminary data.</text>
</comment>
<name>A0A0F9DST8_9ZZZZ</name>
<sequence length="42" mass="5151">MNQFEDMSIGQLQKLNEEYISQNDHPTAEELLKRWEDERRNN</sequence>
<organism evidence="1">
    <name type="scientific">marine sediment metagenome</name>
    <dbReference type="NCBI Taxonomy" id="412755"/>
    <lineage>
        <taxon>unclassified sequences</taxon>
        <taxon>metagenomes</taxon>
        <taxon>ecological metagenomes</taxon>
    </lineage>
</organism>